<evidence type="ECO:0000313" key="11">
    <source>
        <dbReference type="WBParaSite" id="TCONS_00001339.p1"/>
    </source>
</evidence>
<dbReference type="AlphaFoldDB" id="A0AAF5HXV2"/>
<dbReference type="Pfam" id="PF09775">
    <property type="entry name" value="Keratin_assoc"/>
    <property type="match status" value="1"/>
</dbReference>
<evidence type="ECO:0000313" key="10">
    <source>
        <dbReference type="Proteomes" id="UP000035681"/>
    </source>
</evidence>
<keyword evidence="3 8" id="KW-0812">Transmembrane</keyword>
<evidence type="ECO:0000256" key="6">
    <source>
        <dbReference type="ARBA" id="ARBA00023136"/>
    </source>
</evidence>
<dbReference type="InterPro" id="IPR050932">
    <property type="entry name" value="TM2D1-3-like"/>
</dbReference>
<protein>
    <submittedName>
        <fullName evidence="11">Elongator complex protein 1</fullName>
    </submittedName>
</protein>
<accession>A0AAF5HXV2</accession>
<proteinExistence type="inferred from homology"/>
<dbReference type="Proteomes" id="UP000035681">
    <property type="component" value="Unplaced"/>
</dbReference>
<comment type="similarity">
    <text evidence="2">Belongs to the TM2 family.</text>
</comment>
<feature type="transmembrane region" description="Helical" evidence="8">
    <location>
        <begin position="265"/>
        <end position="290"/>
    </location>
</feature>
<keyword evidence="7" id="KW-0325">Glycoprotein</keyword>
<evidence type="ECO:0000256" key="1">
    <source>
        <dbReference type="ARBA" id="ARBA00004141"/>
    </source>
</evidence>
<dbReference type="WBParaSite" id="TCONS_00001339.p1">
    <property type="protein sequence ID" value="TCONS_00001339.p1"/>
    <property type="gene ID" value="XLOC_001241"/>
</dbReference>
<organism evidence="10 11">
    <name type="scientific">Strongyloides stercoralis</name>
    <name type="common">Threadworm</name>
    <dbReference type="NCBI Taxonomy" id="6248"/>
    <lineage>
        <taxon>Eukaryota</taxon>
        <taxon>Metazoa</taxon>
        <taxon>Ecdysozoa</taxon>
        <taxon>Nematoda</taxon>
        <taxon>Chromadorea</taxon>
        <taxon>Rhabditida</taxon>
        <taxon>Tylenchina</taxon>
        <taxon>Panagrolaimomorpha</taxon>
        <taxon>Strongyloidoidea</taxon>
        <taxon>Strongyloididae</taxon>
        <taxon>Strongyloides</taxon>
    </lineage>
</organism>
<evidence type="ECO:0000256" key="4">
    <source>
        <dbReference type="ARBA" id="ARBA00022729"/>
    </source>
</evidence>
<dbReference type="InterPro" id="IPR018614">
    <property type="entry name" value="KRTCAP2"/>
</dbReference>
<feature type="transmembrane region" description="Helical" evidence="8">
    <location>
        <begin position="64"/>
        <end position="84"/>
    </location>
</feature>
<evidence type="ECO:0000256" key="3">
    <source>
        <dbReference type="ARBA" id="ARBA00022692"/>
    </source>
</evidence>
<evidence type="ECO:0000256" key="5">
    <source>
        <dbReference type="ARBA" id="ARBA00022989"/>
    </source>
</evidence>
<evidence type="ECO:0000256" key="7">
    <source>
        <dbReference type="ARBA" id="ARBA00023180"/>
    </source>
</evidence>
<name>A0AAF5HXV2_STRER</name>
<feature type="transmembrane region" description="Helical" evidence="8">
    <location>
        <begin position="90"/>
        <end position="109"/>
    </location>
</feature>
<dbReference type="InterPro" id="IPR007829">
    <property type="entry name" value="TM2"/>
</dbReference>
<feature type="domain" description="TM2" evidence="9">
    <location>
        <begin position="235"/>
        <end position="283"/>
    </location>
</feature>
<dbReference type="PANTHER" id="PTHR21016:SF7">
    <property type="entry name" value="TM2 DOMAIN-CONTAINING PROTEIN 3"/>
    <property type="match status" value="1"/>
</dbReference>
<keyword evidence="10" id="KW-1185">Reference proteome</keyword>
<feature type="transmembrane region" description="Helical" evidence="8">
    <location>
        <begin position="7"/>
        <end position="29"/>
    </location>
</feature>
<dbReference type="GO" id="GO:0016020">
    <property type="term" value="C:membrane"/>
    <property type="evidence" value="ECO:0007669"/>
    <property type="project" value="UniProtKB-SubCell"/>
</dbReference>
<keyword evidence="5 8" id="KW-1133">Transmembrane helix</keyword>
<evidence type="ECO:0000259" key="9">
    <source>
        <dbReference type="Pfam" id="PF05154"/>
    </source>
</evidence>
<evidence type="ECO:0000256" key="2">
    <source>
        <dbReference type="ARBA" id="ARBA00008284"/>
    </source>
</evidence>
<keyword evidence="4" id="KW-0732">Signal</keyword>
<comment type="subcellular location">
    <subcellularLocation>
        <location evidence="1">Membrane</location>
        <topology evidence="1">Multi-pass membrane protein</topology>
    </subcellularLocation>
</comment>
<dbReference type="Pfam" id="PF05154">
    <property type="entry name" value="TM2"/>
    <property type="match status" value="1"/>
</dbReference>
<dbReference type="PANTHER" id="PTHR21016">
    <property type="entry name" value="BETA-AMYLOID BINDING PROTEIN-RELATED"/>
    <property type="match status" value="1"/>
</dbReference>
<feature type="transmembrane region" description="Helical" evidence="8">
    <location>
        <begin position="35"/>
        <end position="52"/>
    </location>
</feature>
<keyword evidence="6 8" id="KW-0472">Membrane</keyword>
<evidence type="ECO:0000256" key="8">
    <source>
        <dbReference type="SAM" id="Phobius"/>
    </source>
</evidence>
<reference evidence="11" key="1">
    <citation type="submission" date="2024-02" db="UniProtKB">
        <authorList>
            <consortium name="WormBaseParasite"/>
        </authorList>
    </citation>
    <scope>IDENTIFICATION</scope>
</reference>
<sequence length="299" mass="33287">MVNHKKSALLSFGAVIGLTIFTQIAKGFLTSTKEGVLLAGVIGSFIYVFLLTSVSNFKNSNHNFIVYSGIFDVFISIIISAIIMSFVQGVAVTVTILFSLFWTIALSNISDKKYTSIVGGASVKNVTFCSRVINCHNYASCLTCPFPKNCTYGDKYSVICLPLRNCKIRTPVRKMMNCKYCYQTKLKIEHDCAEVRNCTSTSVRLVRSICRVKQTTFCLGRRVFYQNIRCHWTNGYSWKKTFFISIIGGGFGAERFYLGYWKSGLAKLVTFGGLGIWTTIDLILVALGYLGPADGSLYI</sequence>